<dbReference type="Pfam" id="PF13477">
    <property type="entry name" value="Glyco_trans_4_2"/>
    <property type="match status" value="1"/>
</dbReference>
<dbReference type="RefSeq" id="WP_137365998.1">
    <property type="nucleotide sequence ID" value="NZ_JAUJUK010000002.1"/>
</dbReference>
<dbReference type="InterPro" id="IPR028098">
    <property type="entry name" value="Glyco_trans_4-like_N"/>
</dbReference>
<protein>
    <submittedName>
        <fullName evidence="3">Glycosyltransferase family 4 protein</fullName>
    </submittedName>
</protein>
<evidence type="ECO:0000259" key="1">
    <source>
        <dbReference type="Pfam" id="PF00534"/>
    </source>
</evidence>
<evidence type="ECO:0000259" key="2">
    <source>
        <dbReference type="Pfam" id="PF13477"/>
    </source>
</evidence>
<feature type="domain" description="Glycosyltransferase subfamily 4-like N-terminal" evidence="2">
    <location>
        <begin position="2"/>
        <end position="133"/>
    </location>
</feature>
<dbReference type="PANTHER" id="PTHR12526:SF638">
    <property type="entry name" value="SPORE COAT PROTEIN SA"/>
    <property type="match status" value="1"/>
</dbReference>
<organism evidence="3 4">
    <name type="scientific">Citrobacter werkmanii</name>
    <dbReference type="NCBI Taxonomy" id="67827"/>
    <lineage>
        <taxon>Bacteria</taxon>
        <taxon>Pseudomonadati</taxon>
        <taxon>Pseudomonadota</taxon>
        <taxon>Gammaproteobacteria</taxon>
        <taxon>Enterobacterales</taxon>
        <taxon>Enterobacteriaceae</taxon>
        <taxon>Citrobacter</taxon>
        <taxon>Citrobacter freundii complex</taxon>
    </lineage>
</organism>
<dbReference type="GO" id="GO:1901135">
    <property type="term" value="P:carbohydrate derivative metabolic process"/>
    <property type="evidence" value="ECO:0007669"/>
    <property type="project" value="UniProtKB-ARBA"/>
</dbReference>
<dbReference type="SUPFAM" id="SSF53756">
    <property type="entry name" value="UDP-Glycosyltransferase/glycogen phosphorylase"/>
    <property type="match status" value="1"/>
</dbReference>
<proteinExistence type="predicted"/>
<dbReference type="Gene3D" id="3.40.50.2000">
    <property type="entry name" value="Glycogen Phosphorylase B"/>
    <property type="match status" value="2"/>
</dbReference>
<dbReference type="Proteomes" id="UP000867745">
    <property type="component" value="Unassembled WGS sequence"/>
</dbReference>
<evidence type="ECO:0000313" key="3">
    <source>
        <dbReference type="EMBL" id="HAT7590619.1"/>
    </source>
</evidence>
<name>A0AA37Z5W5_9ENTR</name>
<accession>A0AA37Z5W5</accession>
<sequence length="372" mass="40683">MKIVLLSAASSIHTVRWANGLSEAGHEVFVISQHENIDPFLPSVSVYTLPFRGVLGYFTIVPAVRKLLKKIQPDIVNAHYASGYGTTARLVGHHPWILSVWGSDVYDFPHKSPLHKWLVKKNLRAADRVVSTSHCMAEQTRTLTPELKDITITPFGVDLSAYQFIDIGGEKQTDKIIIGTVKTMKPKYGIDTLIEAFAILINSLQSKSEIDTKKLELRLVGGGEQTTELIALSEKLGIADSVKFIGQVPHTYVPQELARLDIYVALSRMDSESFGVAIIEAGAAGRPVVVSDAGGLPEVTINGVTGLVVPRENPSAAAAALEKLVLDSNLRKEMGYAGKIHVAENYSWSACIKTMLEVYNTTVSKYSRNLNE</sequence>
<gene>
    <name evidence="3" type="ORF">JAW44_000310</name>
</gene>
<dbReference type="GO" id="GO:0016757">
    <property type="term" value="F:glycosyltransferase activity"/>
    <property type="evidence" value="ECO:0007669"/>
    <property type="project" value="InterPro"/>
</dbReference>
<dbReference type="EMBL" id="DACUGV010000001">
    <property type="protein sequence ID" value="HAT7590619.1"/>
    <property type="molecule type" value="Genomic_DNA"/>
</dbReference>
<dbReference type="InterPro" id="IPR001296">
    <property type="entry name" value="Glyco_trans_1"/>
</dbReference>
<dbReference type="PANTHER" id="PTHR12526">
    <property type="entry name" value="GLYCOSYLTRANSFERASE"/>
    <property type="match status" value="1"/>
</dbReference>
<evidence type="ECO:0000313" key="4">
    <source>
        <dbReference type="Proteomes" id="UP000867745"/>
    </source>
</evidence>
<reference evidence="3" key="2">
    <citation type="submission" date="2020-11" db="EMBL/GenBank/DDBJ databases">
        <authorList>
            <consortium name="NCBI Pathogen Detection Project"/>
        </authorList>
    </citation>
    <scope>NUCLEOTIDE SEQUENCE</scope>
    <source>
        <strain evidence="3">RS189</strain>
    </source>
</reference>
<comment type="caution">
    <text evidence="3">The sequence shown here is derived from an EMBL/GenBank/DDBJ whole genome shotgun (WGS) entry which is preliminary data.</text>
</comment>
<reference evidence="3" key="1">
    <citation type="journal article" date="2018" name="Genome Biol.">
        <title>SKESA: strategic k-mer extension for scrupulous assemblies.</title>
        <authorList>
            <person name="Souvorov A."/>
            <person name="Agarwala R."/>
            <person name="Lipman D.J."/>
        </authorList>
    </citation>
    <scope>NUCLEOTIDE SEQUENCE</scope>
    <source>
        <strain evidence="3">RS189</strain>
    </source>
</reference>
<feature type="domain" description="Glycosyl transferase family 1" evidence="1">
    <location>
        <begin position="170"/>
        <end position="339"/>
    </location>
</feature>
<dbReference type="AlphaFoldDB" id="A0AA37Z5W5"/>
<dbReference type="Pfam" id="PF00534">
    <property type="entry name" value="Glycos_transf_1"/>
    <property type="match status" value="1"/>
</dbReference>